<feature type="region of interest" description="Disordered" evidence="1">
    <location>
        <begin position="103"/>
        <end position="122"/>
    </location>
</feature>
<protein>
    <recommendedName>
        <fullName evidence="2">UBA domain-containing protein</fullName>
    </recommendedName>
</protein>
<feature type="region of interest" description="Disordered" evidence="1">
    <location>
        <begin position="372"/>
        <end position="393"/>
    </location>
</feature>
<evidence type="ECO:0000313" key="3">
    <source>
        <dbReference type="EMBL" id="OLQ05640.1"/>
    </source>
</evidence>
<organism evidence="3 4">
    <name type="scientific">Symbiodinium microadriaticum</name>
    <name type="common">Dinoflagellate</name>
    <name type="synonym">Zooxanthella microadriatica</name>
    <dbReference type="NCBI Taxonomy" id="2951"/>
    <lineage>
        <taxon>Eukaryota</taxon>
        <taxon>Sar</taxon>
        <taxon>Alveolata</taxon>
        <taxon>Dinophyceae</taxon>
        <taxon>Suessiales</taxon>
        <taxon>Symbiodiniaceae</taxon>
        <taxon>Symbiodinium</taxon>
    </lineage>
</organism>
<dbReference type="InterPro" id="IPR015940">
    <property type="entry name" value="UBA"/>
</dbReference>
<name>A0A1Q9EDY2_SYMMI</name>
<evidence type="ECO:0000313" key="4">
    <source>
        <dbReference type="Proteomes" id="UP000186817"/>
    </source>
</evidence>
<dbReference type="EMBL" id="LSRX01000179">
    <property type="protein sequence ID" value="OLQ05640.1"/>
    <property type="molecule type" value="Genomic_DNA"/>
</dbReference>
<reference evidence="3 4" key="1">
    <citation type="submission" date="2016-02" db="EMBL/GenBank/DDBJ databases">
        <title>Genome analysis of coral dinoflagellate symbionts highlights evolutionary adaptations to a symbiotic lifestyle.</title>
        <authorList>
            <person name="Aranda M."/>
            <person name="Li Y."/>
            <person name="Liew Y.J."/>
            <person name="Baumgarten S."/>
            <person name="Simakov O."/>
            <person name="Wilson M."/>
            <person name="Piel J."/>
            <person name="Ashoor H."/>
            <person name="Bougouffa S."/>
            <person name="Bajic V.B."/>
            <person name="Ryu T."/>
            <person name="Ravasi T."/>
            <person name="Bayer T."/>
            <person name="Micklem G."/>
            <person name="Kim H."/>
            <person name="Bhak J."/>
            <person name="Lajeunesse T.C."/>
            <person name="Voolstra C.R."/>
        </authorList>
    </citation>
    <scope>NUCLEOTIDE SEQUENCE [LARGE SCALE GENOMIC DNA]</scope>
    <source>
        <strain evidence="3 4">CCMP2467</strain>
    </source>
</reference>
<sequence>MLGFTRRFVAGAVDDWCRSQGLPENRLYQERSAKELETEAARSRLCPRLRPLRKRGRRRMAPSFSSSSPLQKTLAHSLATWPVKLRVGGDTVQARHRGNRAMQLPKAPDGTRRLATAHGPRPPSICKVPEIDSVVPPRIAFVTVFTRLNQGVFNRPMRSISCCIFALQIWSCQSYVKQFEELQVLANGVMRRHHQEESTTVETTTAAATTAAPTTAAATTAAVVPFTPAASTVSPSTPTSTTVTSTTTTVTQTTTTLTITTTTLTNTTTTFTNTTQPPVPVAAAQPKVVAAAGQFQLSDGCGNCGAGACTDSSLEGQFKAHGSWKLHMRQCGLEASLYALRRLSEMAAVVSSKGTSSCPGRISAGRRPEARPPVLVIGRPSHSRCPRPPPERTGRLFFNTAEATEHAEAFGKEYANFEEVGLDHKVWVAAETNRVCYKEEDIAKMKVRDPDSKTWEEKDVAYLMELQKKKDAALARKEKFFASVDQRKLELMQSAWGFGGMKVSDLEVLQTWGFQEKQDQGAASWALHFTRDKGTIEAAEAWLAENADKPDLDKVTDEFVEEALGEIAVVTNSLPCAGGDVAASPGMTPVDDRKIGDPNPPEIKGMINQDLLQQVMEMGFTEVRSEKAMAVCLGPALQALYKTDNASLEHAVNWLAEHAEDIAMPLPFFKT</sequence>
<comment type="caution">
    <text evidence="3">The sequence shown here is derived from an EMBL/GenBank/DDBJ whole genome shotgun (WGS) entry which is preliminary data.</text>
</comment>
<dbReference type="PANTHER" id="PTHR46713:SF1">
    <property type="entry name" value="F13M7.16 PROTEIN"/>
    <property type="match status" value="1"/>
</dbReference>
<gene>
    <name evidence="3" type="ORF">AK812_SmicGene11155</name>
</gene>
<keyword evidence="4" id="KW-1185">Reference proteome</keyword>
<evidence type="ECO:0000259" key="2">
    <source>
        <dbReference type="PROSITE" id="PS50030"/>
    </source>
</evidence>
<dbReference type="Pfam" id="PF22562">
    <property type="entry name" value="UBA_7"/>
    <property type="match status" value="1"/>
</dbReference>
<dbReference type="Gene3D" id="1.10.8.10">
    <property type="entry name" value="DNA helicase RuvA subunit, C-terminal domain"/>
    <property type="match status" value="1"/>
</dbReference>
<accession>A0A1Q9EDY2</accession>
<proteinExistence type="predicted"/>
<dbReference type="Proteomes" id="UP000186817">
    <property type="component" value="Unassembled WGS sequence"/>
</dbReference>
<feature type="domain" description="UBA" evidence="2">
    <location>
        <begin position="606"/>
        <end position="658"/>
    </location>
</feature>
<evidence type="ECO:0000256" key="1">
    <source>
        <dbReference type="SAM" id="MobiDB-lite"/>
    </source>
</evidence>
<dbReference type="SUPFAM" id="SSF46934">
    <property type="entry name" value="UBA-like"/>
    <property type="match status" value="1"/>
</dbReference>
<dbReference type="AlphaFoldDB" id="A0A1Q9EDY2"/>
<dbReference type="InterPro" id="IPR009060">
    <property type="entry name" value="UBA-like_sf"/>
</dbReference>
<dbReference type="PANTHER" id="PTHR46713">
    <property type="entry name" value="F13M7.16 PROTEIN"/>
    <property type="match status" value="1"/>
</dbReference>
<dbReference type="OrthoDB" id="336240at2759"/>
<dbReference type="PROSITE" id="PS50030">
    <property type="entry name" value="UBA"/>
    <property type="match status" value="1"/>
</dbReference>